<proteinExistence type="predicted"/>
<gene>
    <name evidence="1" type="ORF">ACAOBT_LOCUS25429</name>
</gene>
<reference evidence="1" key="1">
    <citation type="submission" date="2022-03" db="EMBL/GenBank/DDBJ databases">
        <authorList>
            <person name="Sayadi A."/>
        </authorList>
    </citation>
    <scope>NUCLEOTIDE SEQUENCE</scope>
</reference>
<dbReference type="Proteomes" id="UP001152888">
    <property type="component" value="Unassembled WGS sequence"/>
</dbReference>
<dbReference type="AlphaFoldDB" id="A0A9P0LK65"/>
<sequence>MTHRGTKSACGINRILGNTVDRQQEATLGNK</sequence>
<protein>
    <submittedName>
        <fullName evidence="1">Uncharacterized protein</fullName>
    </submittedName>
</protein>
<accession>A0A9P0LK65</accession>
<dbReference type="EMBL" id="CAKOFQ010007396">
    <property type="protein sequence ID" value="CAH2000237.1"/>
    <property type="molecule type" value="Genomic_DNA"/>
</dbReference>
<evidence type="ECO:0000313" key="2">
    <source>
        <dbReference type="Proteomes" id="UP001152888"/>
    </source>
</evidence>
<name>A0A9P0LK65_ACAOB</name>
<comment type="caution">
    <text evidence="1">The sequence shown here is derived from an EMBL/GenBank/DDBJ whole genome shotgun (WGS) entry which is preliminary data.</text>
</comment>
<organism evidence="1 2">
    <name type="scientific">Acanthoscelides obtectus</name>
    <name type="common">Bean weevil</name>
    <name type="synonym">Bruchus obtectus</name>
    <dbReference type="NCBI Taxonomy" id="200917"/>
    <lineage>
        <taxon>Eukaryota</taxon>
        <taxon>Metazoa</taxon>
        <taxon>Ecdysozoa</taxon>
        <taxon>Arthropoda</taxon>
        <taxon>Hexapoda</taxon>
        <taxon>Insecta</taxon>
        <taxon>Pterygota</taxon>
        <taxon>Neoptera</taxon>
        <taxon>Endopterygota</taxon>
        <taxon>Coleoptera</taxon>
        <taxon>Polyphaga</taxon>
        <taxon>Cucujiformia</taxon>
        <taxon>Chrysomeloidea</taxon>
        <taxon>Chrysomelidae</taxon>
        <taxon>Bruchinae</taxon>
        <taxon>Bruchini</taxon>
        <taxon>Acanthoscelides</taxon>
    </lineage>
</organism>
<evidence type="ECO:0000313" key="1">
    <source>
        <dbReference type="EMBL" id="CAH2000237.1"/>
    </source>
</evidence>
<keyword evidence="2" id="KW-1185">Reference proteome</keyword>